<keyword evidence="3" id="KW-0805">Transcription regulation</keyword>
<sequence length="83" mass="9640">MPSRKTSVLVVDDDIRILRMLQRMLELEGYQVFTASDGEAALKVLFDEEIPDLVLLDVMMPDMDGYTVCQRIREFYQIPIIMV</sequence>
<dbReference type="Pfam" id="PF00072">
    <property type="entry name" value="Response_reg"/>
    <property type="match status" value="1"/>
</dbReference>
<keyword evidence="1" id="KW-0597">Phosphoprotein</keyword>
<evidence type="ECO:0000256" key="1">
    <source>
        <dbReference type="ARBA" id="ARBA00022553"/>
    </source>
</evidence>
<dbReference type="AlphaFoldDB" id="X0U7Z1"/>
<protein>
    <recommendedName>
        <fullName evidence="6">Response regulatory domain-containing protein</fullName>
    </recommendedName>
</protein>
<dbReference type="GO" id="GO:0003677">
    <property type="term" value="F:DNA binding"/>
    <property type="evidence" value="ECO:0007669"/>
    <property type="project" value="UniProtKB-KW"/>
</dbReference>
<dbReference type="InterPro" id="IPR050595">
    <property type="entry name" value="Bact_response_regulator"/>
</dbReference>
<organism evidence="7">
    <name type="scientific">marine sediment metagenome</name>
    <dbReference type="NCBI Taxonomy" id="412755"/>
    <lineage>
        <taxon>unclassified sequences</taxon>
        <taxon>metagenomes</taxon>
        <taxon>ecological metagenomes</taxon>
    </lineage>
</organism>
<dbReference type="InterPro" id="IPR011006">
    <property type="entry name" value="CheY-like_superfamily"/>
</dbReference>
<feature type="domain" description="Response regulatory" evidence="6">
    <location>
        <begin position="7"/>
        <end position="83"/>
    </location>
</feature>
<reference evidence="7" key="1">
    <citation type="journal article" date="2014" name="Front. Microbiol.">
        <title>High frequency of phylogenetically diverse reductive dehalogenase-homologous genes in deep subseafloor sedimentary metagenomes.</title>
        <authorList>
            <person name="Kawai M."/>
            <person name="Futagami T."/>
            <person name="Toyoda A."/>
            <person name="Takaki Y."/>
            <person name="Nishi S."/>
            <person name="Hori S."/>
            <person name="Arai W."/>
            <person name="Tsubouchi T."/>
            <person name="Morono Y."/>
            <person name="Uchiyama I."/>
            <person name="Ito T."/>
            <person name="Fujiyama A."/>
            <person name="Inagaki F."/>
            <person name="Takami H."/>
        </authorList>
    </citation>
    <scope>NUCLEOTIDE SEQUENCE</scope>
    <source>
        <strain evidence="7">Expedition CK06-06</strain>
    </source>
</reference>
<dbReference type="EMBL" id="BARS01025215">
    <property type="protein sequence ID" value="GAG01675.1"/>
    <property type="molecule type" value="Genomic_DNA"/>
</dbReference>
<proteinExistence type="predicted"/>
<keyword evidence="5" id="KW-0804">Transcription</keyword>
<gene>
    <name evidence="7" type="ORF">S01H1_39886</name>
</gene>
<evidence type="ECO:0000256" key="3">
    <source>
        <dbReference type="ARBA" id="ARBA00023015"/>
    </source>
</evidence>
<keyword evidence="4" id="KW-0238">DNA-binding</keyword>
<keyword evidence="2" id="KW-0902">Two-component regulatory system</keyword>
<dbReference type="PROSITE" id="PS50110">
    <property type="entry name" value="RESPONSE_REGULATORY"/>
    <property type="match status" value="1"/>
</dbReference>
<dbReference type="CDD" id="cd17574">
    <property type="entry name" value="REC_OmpR"/>
    <property type="match status" value="1"/>
</dbReference>
<comment type="caution">
    <text evidence="7">The sequence shown here is derived from an EMBL/GenBank/DDBJ whole genome shotgun (WGS) entry which is preliminary data.</text>
</comment>
<evidence type="ECO:0000256" key="2">
    <source>
        <dbReference type="ARBA" id="ARBA00023012"/>
    </source>
</evidence>
<name>X0U7Z1_9ZZZZ</name>
<evidence type="ECO:0000256" key="4">
    <source>
        <dbReference type="ARBA" id="ARBA00023125"/>
    </source>
</evidence>
<dbReference type="InterPro" id="IPR001789">
    <property type="entry name" value="Sig_transdc_resp-reg_receiver"/>
</dbReference>
<dbReference type="SMART" id="SM00448">
    <property type="entry name" value="REC"/>
    <property type="match status" value="1"/>
</dbReference>
<evidence type="ECO:0000259" key="6">
    <source>
        <dbReference type="PROSITE" id="PS50110"/>
    </source>
</evidence>
<dbReference type="SUPFAM" id="SSF52172">
    <property type="entry name" value="CheY-like"/>
    <property type="match status" value="1"/>
</dbReference>
<feature type="non-terminal residue" evidence="7">
    <location>
        <position position="83"/>
    </location>
</feature>
<accession>X0U7Z1</accession>
<dbReference type="PANTHER" id="PTHR44591:SF3">
    <property type="entry name" value="RESPONSE REGULATORY DOMAIN-CONTAINING PROTEIN"/>
    <property type="match status" value="1"/>
</dbReference>
<dbReference type="GO" id="GO:0000160">
    <property type="term" value="P:phosphorelay signal transduction system"/>
    <property type="evidence" value="ECO:0007669"/>
    <property type="project" value="UniProtKB-KW"/>
</dbReference>
<evidence type="ECO:0000256" key="5">
    <source>
        <dbReference type="ARBA" id="ARBA00023163"/>
    </source>
</evidence>
<evidence type="ECO:0000313" key="7">
    <source>
        <dbReference type="EMBL" id="GAG01675.1"/>
    </source>
</evidence>
<dbReference type="Gene3D" id="3.40.50.2300">
    <property type="match status" value="1"/>
</dbReference>
<dbReference type="PANTHER" id="PTHR44591">
    <property type="entry name" value="STRESS RESPONSE REGULATOR PROTEIN 1"/>
    <property type="match status" value="1"/>
</dbReference>
<dbReference type="FunFam" id="3.40.50.2300:FF:000001">
    <property type="entry name" value="DNA-binding response regulator PhoB"/>
    <property type="match status" value="1"/>
</dbReference>